<dbReference type="InterPro" id="IPR020904">
    <property type="entry name" value="Sc_DH/Rdtase_CS"/>
</dbReference>
<gene>
    <name evidence="7" type="ORF">ACFPN2_28090</name>
</gene>
<keyword evidence="8" id="KW-1185">Reference proteome</keyword>
<accession>A0ABV8T0V2</accession>
<dbReference type="InterPro" id="IPR006311">
    <property type="entry name" value="TAT_signal"/>
</dbReference>
<dbReference type="CDD" id="cd05233">
    <property type="entry name" value="SDR_c"/>
    <property type="match status" value="1"/>
</dbReference>
<dbReference type="InterPro" id="IPR057326">
    <property type="entry name" value="KR_dom"/>
</dbReference>
<evidence type="ECO:0000313" key="8">
    <source>
        <dbReference type="Proteomes" id="UP001595904"/>
    </source>
</evidence>
<protein>
    <submittedName>
        <fullName evidence="7">SDR family oxidoreductase</fullName>
        <ecNumber evidence="7">1.-.-.-</ecNumber>
    </submittedName>
</protein>
<evidence type="ECO:0000256" key="4">
    <source>
        <dbReference type="RuleBase" id="RU000363"/>
    </source>
</evidence>
<evidence type="ECO:0000256" key="1">
    <source>
        <dbReference type="ARBA" id="ARBA00006484"/>
    </source>
</evidence>
<dbReference type="SMART" id="SM00822">
    <property type="entry name" value="PKS_KR"/>
    <property type="match status" value="1"/>
</dbReference>
<proteinExistence type="inferred from homology"/>
<evidence type="ECO:0000313" key="7">
    <source>
        <dbReference type="EMBL" id="MFC4312977.1"/>
    </source>
</evidence>
<comment type="similarity">
    <text evidence="1 4">Belongs to the short-chain dehydrogenases/reductases (SDR) family.</text>
</comment>
<name>A0ABV8T0V2_9GAMM</name>
<keyword evidence="3 7" id="KW-0560">Oxidoreductase</keyword>
<dbReference type="EC" id="1.-.-.-" evidence="7"/>
<dbReference type="PRINTS" id="PR00080">
    <property type="entry name" value="SDRFAMILY"/>
</dbReference>
<dbReference type="PROSITE" id="PS51257">
    <property type="entry name" value="PROKAR_LIPOPROTEIN"/>
    <property type="match status" value="1"/>
</dbReference>
<dbReference type="GO" id="GO:0016491">
    <property type="term" value="F:oxidoreductase activity"/>
    <property type="evidence" value="ECO:0007669"/>
    <property type="project" value="UniProtKB-KW"/>
</dbReference>
<sequence>MGLARRRFITHTGLALSSATAMTVSCVPDATANETNSRSVAGCPSIKRPMEKIEGKVAFITGGSSGIGLGIARAFADAGMKVGIGYRSDKHLEEAMKGFGQAAVRVHAIRVDVTDRPAMAKAAEEVLEVFGKLHVLVNNAGVVQHMPLSQATFDDWDFQMSVNLDGVFNGIHSCLPHIRSHGEGGQIITTSSILGLFTGANSGIYSATKYAVLGLMEALRAELADSNIGVSAFCPGMVISNIQESSRNRPSELADTGVKADKDAQDKERALRHDPERAMDPLEAGRFVLRGMRDNDLYILTHPEYEQILRDRSDALLASIPKDVQPTEARLALARSGVEKSIYAIERARKRCEPVTSTKFTK</sequence>
<dbReference type="PRINTS" id="PR00081">
    <property type="entry name" value="GDHRDH"/>
</dbReference>
<dbReference type="PANTHER" id="PTHR43391:SF14">
    <property type="entry name" value="DEHYDROGENASE_REDUCTASE SDR FAMILY PROTEIN 7-LIKE"/>
    <property type="match status" value="1"/>
</dbReference>
<feature type="domain" description="Ketoreductase" evidence="6">
    <location>
        <begin position="56"/>
        <end position="256"/>
    </location>
</feature>
<evidence type="ECO:0000256" key="5">
    <source>
        <dbReference type="SAM" id="MobiDB-lite"/>
    </source>
</evidence>
<dbReference type="InterPro" id="IPR002347">
    <property type="entry name" value="SDR_fam"/>
</dbReference>
<dbReference type="Pfam" id="PF00106">
    <property type="entry name" value="adh_short"/>
    <property type="match status" value="1"/>
</dbReference>
<feature type="region of interest" description="Disordered" evidence="5">
    <location>
        <begin position="245"/>
        <end position="272"/>
    </location>
</feature>
<dbReference type="InterPro" id="IPR036291">
    <property type="entry name" value="NAD(P)-bd_dom_sf"/>
</dbReference>
<dbReference type="PROSITE" id="PS51318">
    <property type="entry name" value="TAT"/>
    <property type="match status" value="1"/>
</dbReference>
<keyword evidence="2" id="KW-0521">NADP</keyword>
<dbReference type="Proteomes" id="UP001595904">
    <property type="component" value="Unassembled WGS sequence"/>
</dbReference>
<organism evidence="7 8">
    <name type="scientific">Steroidobacter flavus</name>
    <dbReference type="NCBI Taxonomy" id="1842136"/>
    <lineage>
        <taxon>Bacteria</taxon>
        <taxon>Pseudomonadati</taxon>
        <taxon>Pseudomonadota</taxon>
        <taxon>Gammaproteobacteria</taxon>
        <taxon>Steroidobacterales</taxon>
        <taxon>Steroidobacteraceae</taxon>
        <taxon>Steroidobacter</taxon>
    </lineage>
</organism>
<dbReference type="PROSITE" id="PS00061">
    <property type="entry name" value="ADH_SHORT"/>
    <property type="match status" value="1"/>
</dbReference>
<dbReference type="PANTHER" id="PTHR43391">
    <property type="entry name" value="RETINOL DEHYDROGENASE-RELATED"/>
    <property type="match status" value="1"/>
</dbReference>
<reference evidence="8" key="1">
    <citation type="journal article" date="2019" name="Int. J. Syst. Evol. Microbiol.">
        <title>The Global Catalogue of Microorganisms (GCM) 10K type strain sequencing project: providing services to taxonomists for standard genome sequencing and annotation.</title>
        <authorList>
            <consortium name="The Broad Institute Genomics Platform"/>
            <consortium name="The Broad Institute Genome Sequencing Center for Infectious Disease"/>
            <person name="Wu L."/>
            <person name="Ma J."/>
        </authorList>
    </citation>
    <scope>NUCLEOTIDE SEQUENCE [LARGE SCALE GENOMIC DNA]</scope>
    <source>
        <strain evidence="8">CGMCC 1.10759</strain>
    </source>
</reference>
<evidence type="ECO:0000256" key="2">
    <source>
        <dbReference type="ARBA" id="ARBA00022857"/>
    </source>
</evidence>
<feature type="compositionally biased region" description="Basic and acidic residues" evidence="5">
    <location>
        <begin position="246"/>
        <end position="272"/>
    </location>
</feature>
<dbReference type="EMBL" id="JBHSDU010000015">
    <property type="protein sequence ID" value="MFC4312977.1"/>
    <property type="molecule type" value="Genomic_DNA"/>
</dbReference>
<comment type="caution">
    <text evidence="7">The sequence shown here is derived from an EMBL/GenBank/DDBJ whole genome shotgun (WGS) entry which is preliminary data.</text>
</comment>
<dbReference type="Gene3D" id="3.40.50.720">
    <property type="entry name" value="NAD(P)-binding Rossmann-like Domain"/>
    <property type="match status" value="1"/>
</dbReference>
<evidence type="ECO:0000259" key="6">
    <source>
        <dbReference type="SMART" id="SM00822"/>
    </source>
</evidence>
<evidence type="ECO:0000256" key="3">
    <source>
        <dbReference type="ARBA" id="ARBA00023002"/>
    </source>
</evidence>
<dbReference type="SUPFAM" id="SSF51735">
    <property type="entry name" value="NAD(P)-binding Rossmann-fold domains"/>
    <property type="match status" value="1"/>
</dbReference>